<evidence type="ECO:0000256" key="3">
    <source>
        <dbReference type="SAM" id="SignalP"/>
    </source>
</evidence>
<dbReference type="Proteomes" id="UP000193498">
    <property type="component" value="Unassembled WGS sequence"/>
</dbReference>
<dbReference type="AlphaFoldDB" id="A0A1Y1YQQ8"/>
<dbReference type="STRING" id="1314790.A0A1Y1YQQ8"/>
<keyword evidence="2" id="KW-1133">Transmembrane helix</keyword>
<proteinExistence type="predicted"/>
<comment type="caution">
    <text evidence="4">The sequence shown here is derived from an EMBL/GenBank/DDBJ whole genome shotgun (WGS) entry which is preliminary data.</text>
</comment>
<feature type="transmembrane region" description="Helical" evidence="2">
    <location>
        <begin position="199"/>
        <end position="221"/>
    </location>
</feature>
<sequence>MHKFWDWSLLVLLSILLITLEAQGLPNLNETCVYRANPVKSPCNDERYTCDGTTKTCVLKQCKYDAADNKPYDLPLCPDNFYCPYDQTKCLMQIALGGSCSVSRGDVCQGAPDVMCFQGTCSTRSVALGESCEIDHVSNYEYDNCLGNAFCSPTTMVCVALLSSGSSCSHSHQCQSTDCFEGVCRASSDSELYHSLATWVYIVIGVGCFVAILLCASFIYFRRRRRMRNYKQMLSSSIANLNKSNSDQSPNSSFLSPQPSLNSSFRSPQPSLNPSPQRA</sequence>
<name>A0A1Y1YQQ8_9FUNG</name>
<dbReference type="EMBL" id="MCFE01000087">
    <property type="protein sequence ID" value="ORY00144.1"/>
    <property type="molecule type" value="Genomic_DNA"/>
</dbReference>
<accession>A0A1Y1YQQ8</accession>
<evidence type="ECO:0008006" key="6">
    <source>
        <dbReference type="Google" id="ProtNLM"/>
    </source>
</evidence>
<keyword evidence="2" id="KW-0812">Transmembrane</keyword>
<keyword evidence="3" id="KW-0732">Signal</keyword>
<dbReference type="InParanoid" id="A0A1Y1YQQ8"/>
<organism evidence="4 5">
    <name type="scientific">Basidiobolus meristosporus CBS 931.73</name>
    <dbReference type="NCBI Taxonomy" id="1314790"/>
    <lineage>
        <taxon>Eukaryota</taxon>
        <taxon>Fungi</taxon>
        <taxon>Fungi incertae sedis</taxon>
        <taxon>Zoopagomycota</taxon>
        <taxon>Entomophthoromycotina</taxon>
        <taxon>Basidiobolomycetes</taxon>
        <taxon>Basidiobolales</taxon>
        <taxon>Basidiobolaceae</taxon>
        <taxon>Basidiobolus</taxon>
    </lineage>
</organism>
<reference evidence="4 5" key="1">
    <citation type="submission" date="2016-07" db="EMBL/GenBank/DDBJ databases">
        <title>Pervasive Adenine N6-methylation of Active Genes in Fungi.</title>
        <authorList>
            <consortium name="DOE Joint Genome Institute"/>
            <person name="Mondo S.J."/>
            <person name="Dannebaum R.O."/>
            <person name="Kuo R.C."/>
            <person name="Labutti K."/>
            <person name="Haridas S."/>
            <person name="Kuo A."/>
            <person name="Salamov A."/>
            <person name="Ahrendt S.R."/>
            <person name="Lipzen A."/>
            <person name="Sullivan W."/>
            <person name="Andreopoulos W.B."/>
            <person name="Clum A."/>
            <person name="Lindquist E."/>
            <person name="Daum C."/>
            <person name="Ramamoorthy G.K."/>
            <person name="Gryganskyi A."/>
            <person name="Culley D."/>
            <person name="Magnuson J.K."/>
            <person name="James T.Y."/>
            <person name="O'Malley M.A."/>
            <person name="Stajich J.E."/>
            <person name="Spatafora J.W."/>
            <person name="Visel A."/>
            <person name="Grigoriev I.V."/>
        </authorList>
    </citation>
    <scope>NUCLEOTIDE SEQUENCE [LARGE SCALE GENOMIC DNA]</scope>
    <source>
        <strain evidence="4 5">CBS 931.73</strain>
    </source>
</reference>
<keyword evidence="5" id="KW-1185">Reference proteome</keyword>
<evidence type="ECO:0000256" key="2">
    <source>
        <dbReference type="SAM" id="Phobius"/>
    </source>
</evidence>
<feature type="region of interest" description="Disordered" evidence="1">
    <location>
        <begin position="242"/>
        <end position="279"/>
    </location>
</feature>
<feature type="chain" id="PRO_5012734075" description="EB domain-containing protein" evidence="3">
    <location>
        <begin position="25"/>
        <end position="279"/>
    </location>
</feature>
<evidence type="ECO:0000313" key="4">
    <source>
        <dbReference type="EMBL" id="ORY00144.1"/>
    </source>
</evidence>
<keyword evidence="2" id="KW-0472">Membrane</keyword>
<gene>
    <name evidence="4" type="ORF">K493DRAFT_312952</name>
</gene>
<protein>
    <recommendedName>
        <fullName evidence="6">EB domain-containing protein</fullName>
    </recommendedName>
</protein>
<evidence type="ECO:0000313" key="5">
    <source>
        <dbReference type="Proteomes" id="UP000193498"/>
    </source>
</evidence>
<feature type="signal peptide" evidence="3">
    <location>
        <begin position="1"/>
        <end position="24"/>
    </location>
</feature>
<evidence type="ECO:0000256" key="1">
    <source>
        <dbReference type="SAM" id="MobiDB-lite"/>
    </source>
</evidence>